<dbReference type="AlphaFoldDB" id="A0AAE1Q0V5"/>
<organism evidence="2 3">
    <name type="scientific">Petrolisthes manimaculis</name>
    <dbReference type="NCBI Taxonomy" id="1843537"/>
    <lineage>
        <taxon>Eukaryota</taxon>
        <taxon>Metazoa</taxon>
        <taxon>Ecdysozoa</taxon>
        <taxon>Arthropoda</taxon>
        <taxon>Crustacea</taxon>
        <taxon>Multicrustacea</taxon>
        <taxon>Malacostraca</taxon>
        <taxon>Eumalacostraca</taxon>
        <taxon>Eucarida</taxon>
        <taxon>Decapoda</taxon>
        <taxon>Pleocyemata</taxon>
        <taxon>Anomura</taxon>
        <taxon>Galatheoidea</taxon>
        <taxon>Porcellanidae</taxon>
        <taxon>Petrolisthes</taxon>
    </lineage>
</organism>
<gene>
    <name evidence="2" type="ORF">Pmani_011527</name>
</gene>
<dbReference type="EMBL" id="JAWZYT010000926">
    <property type="protein sequence ID" value="KAK4317365.1"/>
    <property type="molecule type" value="Genomic_DNA"/>
</dbReference>
<name>A0AAE1Q0V5_9EUCA</name>
<sequence length="170" mass="19026">MTCGQRGEYVNEDDMWTERHQTSPPAVRLDSDKMQCANIFFILSIGFASAALAVGNPFTTRMKIISPDIPFQVSTSEGIISTKFEKGNWAAASVICSRIEIPHPQYQRAIIIDEQTAAELHTTDSTPITFNQKEEYIMIDDFSIEIIESMPMDTRPQMECTIAGIPTSQN</sequence>
<keyword evidence="1" id="KW-0812">Transmembrane</keyword>
<evidence type="ECO:0000313" key="3">
    <source>
        <dbReference type="Proteomes" id="UP001292094"/>
    </source>
</evidence>
<dbReference type="Proteomes" id="UP001292094">
    <property type="component" value="Unassembled WGS sequence"/>
</dbReference>
<feature type="transmembrane region" description="Helical" evidence="1">
    <location>
        <begin position="37"/>
        <end position="55"/>
    </location>
</feature>
<accession>A0AAE1Q0V5</accession>
<keyword evidence="1" id="KW-1133">Transmembrane helix</keyword>
<reference evidence="2" key="1">
    <citation type="submission" date="2023-11" db="EMBL/GenBank/DDBJ databases">
        <title>Genome assemblies of two species of porcelain crab, Petrolisthes cinctipes and Petrolisthes manimaculis (Anomura: Porcellanidae).</title>
        <authorList>
            <person name="Angst P."/>
        </authorList>
    </citation>
    <scope>NUCLEOTIDE SEQUENCE</scope>
    <source>
        <strain evidence="2">PB745_02</strain>
        <tissue evidence="2">Gill</tissue>
    </source>
</reference>
<proteinExistence type="predicted"/>
<evidence type="ECO:0000256" key="1">
    <source>
        <dbReference type="SAM" id="Phobius"/>
    </source>
</evidence>
<protein>
    <submittedName>
        <fullName evidence="2">Uncharacterized protein</fullName>
    </submittedName>
</protein>
<keyword evidence="1" id="KW-0472">Membrane</keyword>
<evidence type="ECO:0000313" key="2">
    <source>
        <dbReference type="EMBL" id="KAK4317365.1"/>
    </source>
</evidence>
<comment type="caution">
    <text evidence="2">The sequence shown here is derived from an EMBL/GenBank/DDBJ whole genome shotgun (WGS) entry which is preliminary data.</text>
</comment>
<keyword evidence="3" id="KW-1185">Reference proteome</keyword>